<proteinExistence type="inferred from homology"/>
<sequence length="211" mass="23544">MSLTDTVGKCAAIATIGTFFAPVLICRDIIKNKSTKNVDPTPFIGGMAMSILMIKNGILMNDPNIIPVNIFGFILNLIYFLVFYFYTADSKPLFSMLTKAILFTGVLWGYTTVEDEKLVEYRFGVILTVLMLTLIGSPLFSLNDIIKNKDASMLPFPMIASGAFVGFLWLIYGLLIDNIFIKVQNIVAVVLCLIQLGLIYKYPKLDSKKRD</sequence>
<evidence type="ECO:0000313" key="14">
    <source>
        <dbReference type="EMBL" id="MBW16876.1"/>
    </source>
</evidence>
<evidence type="ECO:0000256" key="12">
    <source>
        <dbReference type="ARBA" id="ARBA00023136"/>
    </source>
</evidence>
<feature type="transmembrane region" description="Helical" evidence="13">
    <location>
        <begin position="12"/>
        <end position="30"/>
    </location>
</feature>
<dbReference type="InterPro" id="IPR004316">
    <property type="entry name" value="SWEET_rpt"/>
</dbReference>
<dbReference type="EMBL" id="GFXV01005071">
    <property type="protein sequence ID" value="MBW16876.1"/>
    <property type="molecule type" value="Transcribed_RNA"/>
</dbReference>
<evidence type="ECO:0000256" key="10">
    <source>
        <dbReference type="ARBA" id="ARBA00022989"/>
    </source>
</evidence>
<dbReference type="GO" id="GO:0051119">
    <property type="term" value="F:sugar transmembrane transporter activity"/>
    <property type="evidence" value="ECO:0007669"/>
    <property type="project" value="InterPro"/>
</dbReference>
<dbReference type="GO" id="GO:0000139">
    <property type="term" value="C:Golgi membrane"/>
    <property type="evidence" value="ECO:0007669"/>
    <property type="project" value="UniProtKB-SubCell"/>
</dbReference>
<keyword evidence="11" id="KW-0333">Golgi apparatus</keyword>
<comment type="similarity">
    <text evidence="3">Belongs to the SWEET sugar transporter family.</text>
</comment>
<evidence type="ECO:0000256" key="8">
    <source>
        <dbReference type="ARBA" id="ARBA00022692"/>
    </source>
</evidence>
<evidence type="ECO:0000256" key="1">
    <source>
        <dbReference type="ARBA" id="ARBA00004651"/>
    </source>
</evidence>
<dbReference type="GO" id="GO:0005886">
    <property type="term" value="C:plasma membrane"/>
    <property type="evidence" value="ECO:0007669"/>
    <property type="project" value="UniProtKB-SubCell"/>
</dbReference>
<evidence type="ECO:0000256" key="7">
    <source>
        <dbReference type="ARBA" id="ARBA00022597"/>
    </source>
</evidence>
<keyword evidence="7 14" id="KW-0762">Sugar transport</keyword>
<evidence type="ECO:0000256" key="11">
    <source>
        <dbReference type="ARBA" id="ARBA00023034"/>
    </source>
</evidence>
<dbReference type="FunFam" id="1.20.1280.290:FF:000004">
    <property type="entry name" value="Sugar transporter SWEET"/>
    <property type="match status" value="1"/>
</dbReference>
<evidence type="ECO:0000256" key="2">
    <source>
        <dbReference type="ARBA" id="ARBA00004653"/>
    </source>
</evidence>
<gene>
    <name evidence="14" type="primary">slv_0</name>
</gene>
<dbReference type="Gene3D" id="1.20.1280.290">
    <property type="match status" value="2"/>
</dbReference>
<protein>
    <recommendedName>
        <fullName evidence="4">Sugar transporter SWEET1</fullName>
    </recommendedName>
</protein>
<dbReference type="InterPro" id="IPR047664">
    <property type="entry name" value="SWEET"/>
</dbReference>
<evidence type="ECO:0000256" key="6">
    <source>
        <dbReference type="ARBA" id="ARBA00022475"/>
    </source>
</evidence>
<dbReference type="PANTHER" id="PTHR10791">
    <property type="entry name" value="RAG1-ACTIVATING PROTEIN 1"/>
    <property type="match status" value="1"/>
</dbReference>
<keyword evidence="12 13" id="KW-0472">Membrane</keyword>
<accession>A0A2H8TRN8</accession>
<dbReference type="AlphaFoldDB" id="A0A2H8TRN8"/>
<dbReference type="PANTHER" id="PTHR10791:SF5">
    <property type="entry name" value="SUGAR TRANSPORTER SWEET"/>
    <property type="match status" value="1"/>
</dbReference>
<feature type="transmembrane region" description="Helical" evidence="13">
    <location>
        <begin position="93"/>
        <end position="111"/>
    </location>
</feature>
<keyword evidence="6" id="KW-1003">Cell membrane</keyword>
<dbReference type="OrthoDB" id="409725at2759"/>
<keyword evidence="5" id="KW-0813">Transport</keyword>
<name>A0A2H8TRN8_9HEMI</name>
<evidence type="ECO:0000256" key="3">
    <source>
        <dbReference type="ARBA" id="ARBA00007809"/>
    </source>
</evidence>
<keyword evidence="10 13" id="KW-1133">Transmembrane helix</keyword>
<comment type="subcellular location">
    <subcellularLocation>
        <location evidence="1">Cell membrane</location>
        <topology evidence="1">Multi-pass membrane protein</topology>
    </subcellularLocation>
    <subcellularLocation>
        <location evidence="2">Golgi apparatus membrane</location>
        <topology evidence="2">Multi-pass membrane protein</topology>
    </subcellularLocation>
</comment>
<evidence type="ECO:0000256" key="13">
    <source>
        <dbReference type="SAM" id="Phobius"/>
    </source>
</evidence>
<evidence type="ECO:0000256" key="5">
    <source>
        <dbReference type="ARBA" id="ARBA00022448"/>
    </source>
</evidence>
<feature type="transmembrane region" description="Helical" evidence="13">
    <location>
        <begin position="181"/>
        <end position="200"/>
    </location>
</feature>
<feature type="transmembrane region" description="Helical" evidence="13">
    <location>
        <begin position="123"/>
        <end position="142"/>
    </location>
</feature>
<feature type="transmembrane region" description="Helical" evidence="13">
    <location>
        <begin position="154"/>
        <end position="175"/>
    </location>
</feature>
<organism evidence="14">
    <name type="scientific">Melanaphis sacchari</name>
    <dbReference type="NCBI Taxonomy" id="742174"/>
    <lineage>
        <taxon>Eukaryota</taxon>
        <taxon>Metazoa</taxon>
        <taxon>Ecdysozoa</taxon>
        <taxon>Arthropoda</taxon>
        <taxon>Hexapoda</taxon>
        <taxon>Insecta</taxon>
        <taxon>Pterygota</taxon>
        <taxon>Neoptera</taxon>
        <taxon>Paraneoptera</taxon>
        <taxon>Hemiptera</taxon>
        <taxon>Sternorrhyncha</taxon>
        <taxon>Aphidomorpha</taxon>
        <taxon>Aphidoidea</taxon>
        <taxon>Aphididae</taxon>
        <taxon>Aphidini</taxon>
        <taxon>Melanaphis</taxon>
    </lineage>
</organism>
<dbReference type="Pfam" id="PF03083">
    <property type="entry name" value="MtN3_slv"/>
    <property type="match status" value="2"/>
</dbReference>
<evidence type="ECO:0000256" key="9">
    <source>
        <dbReference type="ARBA" id="ARBA00022737"/>
    </source>
</evidence>
<reference evidence="14" key="1">
    <citation type="submission" date="2017-10" db="EMBL/GenBank/DDBJ databases">
        <title>Transcriptome Assembly of Sugarcane Aphid Adults.</title>
        <authorList>
            <person name="Scully E.D."/>
            <person name="Palmer N.A."/>
            <person name="Geib S.M."/>
            <person name="Sarath G."/>
            <person name="Sattler S.E."/>
        </authorList>
    </citation>
    <scope>NUCLEOTIDE SEQUENCE</scope>
    <source>
        <tissue evidence="14">Whole body</tissue>
    </source>
</reference>
<feature type="transmembrane region" description="Helical" evidence="13">
    <location>
        <begin position="42"/>
        <end position="59"/>
    </location>
</feature>
<keyword evidence="8 13" id="KW-0812">Transmembrane</keyword>
<keyword evidence="9" id="KW-0677">Repeat</keyword>
<evidence type="ECO:0000256" key="4">
    <source>
        <dbReference type="ARBA" id="ARBA00021741"/>
    </source>
</evidence>
<feature type="transmembrane region" description="Helical" evidence="13">
    <location>
        <begin position="65"/>
        <end position="86"/>
    </location>
</feature>